<reference evidence="2 3" key="1">
    <citation type="submission" date="2015-10" db="EMBL/GenBank/DDBJ databases">
        <title>Full genome of DAOMC 229536 Phialocephala scopiformis, a fungal endophyte of spruce producing the potent anti-insectan compound rugulosin.</title>
        <authorList>
            <consortium name="DOE Joint Genome Institute"/>
            <person name="Walker A.K."/>
            <person name="Frasz S.L."/>
            <person name="Seifert K.A."/>
            <person name="Miller J.D."/>
            <person name="Mondo S.J."/>
            <person name="Labutti K."/>
            <person name="Lipzen A."/>
            <person name="Dockter R."/>
            <person name="Kennedy M."/>
            <person name="Grigoriev I.V."/>
            <person name="Spatafora J.W."/>
        </authorList>
    </citation>
    <scope>NUCLEOTIDE SEQUENCE [LARGE SCALE GENOMIC DNA]</scope>
    <source>
        <strain evidence="2 3">CBS 120377</strain>
    </source>
</reference>
<accession>A0A132B1E5</accession>
<evidence type="ECO:0000256" key="1">
    <source>
        <dbReference type="SAM" id="MobiDB-lite"/>
    </source>
</evidence>
<protein>
    <submittedName>
        <fullName evidence="2">Uncharacterized protein</fullName>
    </submittedName>
</protein>
<evidence type="ECO:0000313" key="2">
    <source>
        <dbReference type="EMBL" id="KUJ06196.1"/>
    </source>
</evidence>
<dbReference type="KEGG" id="psco:LY89DRAFT_415953"/>
<feature type="region of interest" description="Disordered" evidence="1">
    <location>
        <begin position="1"/>
        <end position="24"/>
    </location>
</feature>
<dbReference type="EMBL" id="KQ947452">
    <property type="protein sequence ID" value="KUJ06196.1"/>
    <property type="molecule type" value="Genomic_DNA"/>
</dbReference>
<proteinExistence type="predicted"/>
<dbReference type="GeneID" id="28817097"/>
<name>A0A132B1E5_MOLSC</name>
<sequence length="64" mass="7456">MMSSQKKSPRAKAEAGAGADDLSFSSEPEFLKENNELEHFENYNDQFEHLETRNDQFEHHTNKI</sequence>
<dbReference type="InParanoid" id="A0A132B1E5"/>
<gene>
    <name evidence="2" type="ORF">LY89DRAFT_415953</name>
</gene>
<evidence type="ECO:0000313" key="3">
    <source>
        <dbReference type="Proteomes" id="UP000070700"/>
    </source>
</evidence>
<dbReference type="Proteomes" id="UP000070700">
    <property type="component" value="Unassembled WGS sequence"/>
</dbReference>
<dbReference type="RefSeq" id="XP_018060551.1">
    <property type="nucleotide sequence ID" value="XM_018207371.1"/>
</dbReference>
<organism evidence="2 3">
    <name type="scientific">Mollisia scopiformis</name>
    <name type="common">Conifer needle endophyte fungus</name>
    <name type="synonym">Phialocephala scopiformis</name>
    <dbReference type="NCBI Taxonomy" id="149040"/>
    <lineage>
        <taxon>Eukaryota</taxon>
        <taxon>Fungi</taxon>
        <taxon>Dikarya</taxon>
        <taxon>Ascomycota</taxon>
        <taxon>Pezizomycotina</taxon>
        <taxon>Leotiomycetes</taxon>
        <taxon>Helotiales</taxon>
        <taxon>Mollisiaceae</taxon>
        <taxon>Mollisia</taxon>
    </lineage>
</organism>
<dbReference type="AlphaFoldDB" id="A0A132B1E5"/>
<keyword evidence="3" id="KW-1185">Reference proteome</keyword>